<feature type="transmembrane region" description="Helical" evidence="6">
    <location>
        <begin position="161"/>
        <end position="178"/>
    </location>
</feature>
<name>A0AAD4PU09_9EURO</name>
<keyword evidence="3 6" id="KW-0812">Transmembrane</keyword>
<feature type="transmembrane region" description="Helical" evidence="6">
    <location>
        <begin position="261"/>
        <end position="285"/>
    </location>
</feature>
<feature type="transmembrane region" description="Helical" evidence="6">
    <location>
        <begin position="297"/>
        <end position="318"/>
    </location>
</feature>
<dbReference type="PROSITE" id="PS50850">
    <property type="entry name" value="MFS"/>
    <property type="match status" value="1"/>
</dbReference>
<evidence type="ECO:0000256" key="3">
    <source>
        <dbReference type="ARBA" id="ARBA00022692"/>
    </source>
</evidence>
<dbReference type="Gene3D" id="1.20.1250.20">
    <property type="entry name" value="MFS general substrate transporter like domains"/>
    <property type="match status" value="2"/>
</dbReference>
<sequence length="489" mass="53981">MDQAGEYLNQAGGFPPMSVAQEKRLLRKIDWILVPMLLTTATLGAVDKVAISTAAIYGLRDDLHLSGSQYSWAGSILYVGCIVGMWPSSYLLHRVPSAKYLASCSLGWSLLSLLIPTCRAFRDLMALRFLMGCLEGIIVPSISLVIAGFYKKAEQPPRNAIAFAAISSVINGFLSWAVGQIQSPSTLSIWQYLFLITGSISLVWSIFILQYLPDTPMNAWFLTNQEKYYAIARQADNKTGIINKTWKKEQAIEAIADPKTWIIFLFNIAINVPNGGLITFSGIIINNLGFDAVKTSLLNMPTGIMSTISAFLFSWIAAKWTNRRCLVTMIAAFIPAIGAIMVYTLPRSNIGGQMVGIYLLYTYFGPYVLVTGISLGQANTAGHTKKNVQYSIMYVGYAIGNLIGPQTFRANQAPEYTTGFAAMLVCYCICIGLMAVYWILAVILNARRSQLTHPEIRVTPMDCSDADSLAESPFADMTDYQQKEFRYTT</sequence>
<reference evidence="8" key="1">
    <citation type="submission" date="2021-12" db="EMBL/GenBank/DDBJ databases">
        <title>Convergent genome expansion in fungi linked to evolution of root-endophyte symbiosis.</title>
        <authorList>
            <consortium name="DOE Joint Genome Institute"/>
            <person name="Ke Y.-H."/>
            <person name="Bonito G."/>
            <person name="Liao H.-L."/>
            <person name="Looney B."/>
            <person name="Rojas-Flechas A."/>
            <person name="Nash J."/>
            <person name="Hameed K."/>
            <person name="Schadt C."/>
            <person name="Martin F."/>
            <person name="Crous P.W."/>
            <person name="Miettinen O."/>
            <person name="Magnuson J.K."/>
            <person name="Labbe J."/>
            <person name="Jacobson D."/>
            <person name="Doktycz M.J."/>
            <person name="Veneault-Fourrey C."/>
            <person name="Kuo A."/>
            <person name="Mondo S."/>
            <person name="Calhoun S."/>
            <person name="Riley R."/>
            <person name="Ohm R."/>
            <person name="LaButti K."/>
            <person name="Andreopoulos B."/>
            <person name="Pangilinan J."/>
            <person name="Nolan M."/>
            <person name="Tritt A."/>
            <person name="Clum A."/>
            <person name="Lipzen A."/>
            <person name="Daum C."/>
            <person name="Barry K."/>
            <person name="Grigoriev I.V."/>
            <person name="Vilgalys R."/>
        </authorList>
    </citation>
    <scope>NUCLEOTIDE SEQUENCE</scope>
    <source>
        <strain evidence="8">PMI_201</strain>
    </source>
</reference>
<comment type="subcellular location">
    <subcellularLocation>
        <location evidence="1">Membrane</location>
        <topology evidence="1">Multi-pass membrane protein</topology>
    </subcellularLocation>
</comment>
<keyword evidence="9" id="KW-1185">Reference proteome</keyword>
<dbReference type="RefSeq" id="XP_046065229.1">
    <property type="nucleotide sequence ID" value="XM_046219537.1"/>
</dbReference>
<dbReference type="EMBL" id="JAJTJA010000017">
    <property type="protein sequence ID" value="KAH8688757.1"/>
    <property type="molecule type" value="Genomic_DNA"/>
</dbReference>
<protein>
    <submittedName>
        <fullName evidence="8">Pantothenate transporter</fullName>
    </submittedName>
</protein>
<dbReference type="AlphaFoldDB" id="A0AAD4PU09"/>
<evidence type="ECO:0000259" key="7">
    <source>
        <dbReference type="PROSITE" id="PS50850"/>
    </source>
</evidence>
<feature type="domain" description="Major facilitator superfamily (MFS) profile" evidence="7">
    <location>
        <begin position="33"/>
        <end position="450"/>
    </location>
</feature>
<evidence type="ECO:0000313" key="9">
    <source>
        <dbReference type="Proteomes" id="UP001201262"/>
    </source>
</evidence>
<feature type="transmembrane region" description="Helical" evidence="6">
    <location>
        <begin position="325"/>
        <end position="345"/>
    </location>
</feature>
<proteinExistence type="predicted"/>
<evidence type="ECO:0000256" key="2">
    <source>
        <dbReference type="ARBA" id="ARBA00022448"/>
    </source>
</evidence>
<dbReference type="InterPro" id="IPR020846">
    <property type="entry name" value="MFS_dom"/>
</dbReference>
<feature type="transmembrane region" description="Helical" evidence="6">
    <location>
        <begin position="69"/>
        <end position="88"/>
    </location>
</feature>
<dbReference type="GO" id="GO:0016020">
    <property type="term" value="C:membrane"/>
    <property type="evidence" value="ECO:0007669"/>
    <property type="project" value="UniProtKB-SubCell"/>
</dbReference>
<keyword evidence="5 6" id="KW-0472">Membrane</keyword>
<feature type="transmembrane region" description="Helical" evidence="6">
    <location>
        <begin position="190"/>
        <end position="212"/>
    </location>
</feature>
<feature type="transmembrane region" description="Helical" evidence="6">
    <location>
        <begin position="357"/>
        <end position="376"/>
    </location>
</feature>
<accession>A0AAD4PU09</accession>
<dbReference type="PANTHER" id="PTHR43791:SF41">
    <property type="entry name" value="MAJOR FACILITATOR SUPERFAMILY (MFS) PROFILE DOMAIN-CONTAINING PROTEIN"/>
    <property type="match status" value="1"/>
</dbReference>
<keyword evidence="2" id="KW-0813">Transport</keyword>
<evidence type="ECO:0000313" key="8">
    <source>
        <dbReference type="EMBL" id="KAH8688757.1"/>
    </source>
</evidence>
<dbReference type="SUPFAM" id="SSF103473">
    <property type="entry name" value="MFS general substrate transporter"/>
    <property type="match status" value="1"/>
</dbReference>
<evidence type="ECO:0000256" key="4">
    <source>
        <dbReference type="ARBA" id="ARBA00022989"/>
    </source>
</evidence>
<dbReference type="GeneID" id="70249824"/>
<evidence type="ECO:0000256" key="6">
    <source>
        <dbReference type="SAM" id="Phobius"/>
    </source>
</evidence>
<dbReference type="Pfam" id="PF07690">
    <property type="entry name" value="MFS_1"/>
    <property type="match status" value="1"/>
</dbReference>
<dbReference type="Proteomes" id="UP001201262">
    <property type="component" value="Unassembled WGS sequence"/>
</dbReference>
<dbReference type="InterPro" id="IPR036259">
    <property type="entry name" value="MFS_trans_sf"/>
</dbReference>
<gene>
    <name evidence="8" type="ORF">BGW36DRAFT_421137</name>
</gene>
<feature type="transmembrane region" description="Helical" evidence="6">
    <location>
        <begin position="100"/>
        <end position="117"/>
    </location>
</feature>
<keyword evidence="4 6" id="KW-1133">Transmembrane helix</keyword>
<dbReference type="InterPro" id="IPR011701">
    <property type="entry name" value="MFS"/>
</dbReference>
<comment type="caution">
    <text evidence="8">The sequence shown here is derived from an EMBL/GenBank/DDBJ whole genome shotgun (WGS) entry which is preliminary data.</text>
</comment>
<feature type="transmembrane region" description="Helical" evidence="6">
    <location>
        <begin position="129"/>
        <end position="149"/>
    </location>
</feature>
<dbReference type="PANTHER" id="PTHR43791">
    <property type="entry name" value="PERMEASE-RELATED"/>
    <property type="match status" value="1"/>
</dbReference>
<evidence type="ECO:0000256" key="1">
    <source>
        <dbReference type="ARBA" id="ARBA00004141"/>
    </source>
</evidence>
<feature type="transmembrane region" description="Helical" evidence="6">
    <location>
        <begin position="31"/>
        <end position="57"/>
    </location>
</feature>
<evidence type="ECO:0000256" key="5">
    <source>
        <dbReference type="ARBA" id="ARBA00023136"/>
    </source>
</evidence>
<feature type="transmembrane region" description="Helical" evidence="6">
    <location>
        <begin position="388"/>
        <end position="408"/>
    </location>
</feature>
<feature type="transmembrane region" description="Helical" evidence="6">
    <location>
        <begin position="420"/>
        <end position="444"/>
    </location>
</feature>
<organism evidence="8 9">
    <name type="scientific">Talaromyces proteolyticus</name>
    <dbReference type="NCBI Taxonomy" id="1131652"/>
    <lineage>
        <taxon>Eukaryota</taxon>
        <taxon>Fungi</taxon>
        <taxon>Dikarya</taxon>
        <taxon>Ascomycota</taxon>
        <taxon>Pezizomycotina</taxon>
        <taxon>Eurotiomycetes</taxon>
        <taxon>Eurotiomycetidae</taxon>
        <taxon>Eurotiales</taxon>
        <taxon>Trichocomaceae</taxon>
        <taxon>Talaromyces</taxon>
        <taxon>Talaromyces sect. Bacilispori</taxon>
    </lineage>
</organism>
<dbReference type="GO" id="GO:0022857">
    <property type="term" value="F:transmembrane transporter activity"/>
    <property type="evidence" value="ECO:0007669"/>
    <property type="project" value="InterPro"/>
</dbReference>